<evidence type="ECO:0008006" key="2">
    <source>
        <dbReference type="Google" id="ProtNLM"/>
    </source>
</evidence>
<dbReference type="PROSITE" id="PS51257">
    <property type="entry name" value="PROKAR_LIPOPROTEIN"/>
    <property type="match status" value="1"/>
</dbReference>
<comment type="caution">
    <text evidence="1">The sequence shown here is derived from an EMBL/GenBank/DDBJ whole genome shotgun (WGS) entry which is preliminary data.</text>
</comment>
<reference evidence="1" key="1">
    <citation type="submission" date="2016-10" db="EMBL/GenBank/DDBJ databases">
        <title>Sequence of Gallionella enrichment culture.</title>
        <authorList>
            <person name="Poehlein A."/>
            <person name="Muehling M."/>
            <person name="Daniel R."/>
        </authorList>
    </citation>
    <scope>NUCLEOTIDE SEQUENCE</scope>
</reference>
<dbReference type="EMBL" id="MLJW01000091">
    <property type="protein sequence ID" value="OIR00777.1"/>
    <property type="molecule type" value="Genomic_DNA"/>
</dbReference>
<dbReference type="AlphaFoldDB" id="A0A1J5RX75"/>
<sequence length="176" mass="19234">MWWRNGLLAAGTLLALSACGFRPMYGRYSADPAVNLQLAGVTVDPIAERAGQLLHNALLTELNPRGEPAKPVYHLYVVLTYSDNPLATSREDNATRNVVAYTAAFRLIKGSTVISEGIDTSNVSYDFLVEHYADITAENDIQKRSAKLLAQEIRNDLAAYFIRAGKVNSGQLPPVP</sequence>
<protein>
    <recommendedName>
        <fullName evidence="2">LPS-assembly lipoprotein</fullName>
    </recommendedName>
</protein>
<evidence type="ECO:0000313" key="1">
    <source>
        <dbReference type="EMBL" id="OIR00777.1"/>
    </source>
</evidence>
<accession>A0A1J5RX75</accession>
<organism evidence="1">
    <name type="scientific">mine drainage metagenome</name>
    <dbReference type="NCBI Taxonomy" id="410659"/>
    <lineage>
        <taxon>unclassified sequences</taxon>
        <taxon>metagenomes</taxon>
        <taxon>ecological metagenomes</taxon>
    </lineage>
</organism>
<name>A0A1J5RX75_9ZZZZ</name>
<proteinExistence type="predicted"/>
<gene>
    <name evidence="1" type="ORF">GALL_171140</name>
</gene>
<dbReference type="Gene3D" id="3.30.160.150">
    <property type="entry name" value="Lipoprotein like domain"/>
    <property type="match status" value="1"/>
</dbReference>